<dbReference type="InterPro" id="IPR011032">
    <property type="entry name" value="GroES-like_sf"/>
</dbReference>
<dbReference type="GO" id="GO:0016491">
    <property type="term" value="F:oxidoreductase activity"/>
    <property type="evidence" value="ECO:0007669"/>
    <property type="project" value="InterPro"/>
</dbReference>
<dbReference type="Proteomes" id="UP000799640">
    <property type="component" value="Unassembled WGS sequence"/>
</dbReference>
<dbReference type="PANTHER" id="PTHR45033:SF2">
    <property type="entry name" value="ZINC-TYPE ALCOHOL DEHYDROGENASE-LIKE PROTEIN C1773.06C"/>
    <property type="match status" value="1"/>
</dbReference>
<proteinExistence type="predicted"/>
<dbReference type="Pfam" id="PF08240">
    <property type="entry name" value="ADH_N"/>
    <property type="match status" value="1"/>
</dbReference>
<dbReference type="Gene3D" id="3.40.50.720">
    <property type="entry name" value="NAD(P)-binding Rossmann-like Domain"/>
    <property type="match status" value="1"/>
</dbReference>
<dbReference type="PANTHER" id="PTHR45033">
    <property type="match status" value="1"/>
</dbReference>
<dbReference type="InterPro" id="IPR052711">
    <property type="entry name" value="Zinc_ADH-like"/>
</dbReference>
<protein>
    <submittedName>
        <fullName evidence="2">Zinc-binding alcohol dehydrogenase-like protein</fullName>
    </submittedName>
</protein>
<keyword evidence="3" id="KW-1185">Reference proteome</keyword>
<dbReference type="OrthoDB" id="9930022at2759"/>
<dbReference type="Pfam" id="PF00107">
    <property type="entry name" value="ADH_zinc_N"/>
    <property type="match status" value="1"/>
</dbReference>
<dbReference type="SUPFAM" id="SSF50129">
    <property type="entry name" value="GroES-like"/>
    <property type="match status" value="1"/>
</dbReference>
<name>A0A6G1HKM2_9PEZI</name>
<organism evidence="2 3">
    <name type="scientific">Trichodelitschia bisporula</name>
    <dbReference type="NCBI Taxonomy" id="703511"/>
    <lineage>
        <taxon>Eukaryota</taxon>
        <taxon>Fungi</taxon>
        <taxon>Dikarya</taxon>
        <taxon>Ascomycota</taxon>
        <taxon>Pezizomycotina</taxon>
        <taxon>Dothideomycetes</taxon>
        <taxon>Dothideomycetes incertae sedis</taxon>
        <taxon>Phaeotrichales</taxon>
        <taxon>Phaeotrichaceae</taxon>
        <taxon>Trichodelitschia</taxon>
    </lineage>
</organism>
<dbReference type="InterPro" id="IPR020843">
    <property type="entry name" value="ER"/>
</dbReference>
<dbReference type="InterPro" id="IPR013154">
    <property type="entry name" value="ADH-like_N"/>
</dbReference>
<dbReference type="SMART" id="SM00829">
    <property type="entry name" value="PKS_ER"/>
    <property type="match status" value="1"/>
</dbReference>
<evidence type="ECO:0000259" key="1">
    <source>
        <dbReference type="SMART" id="SM00829"/>
    </source>
</evidence>
<evidence type="ECO:0000313" key="2">
    <source>
        <dbReference type="EMBL" id="KAF2396618.1"/>
    </source>
</evidence>
<dbReference type="InterPro" id="IPR013149">
    <property type="entry name" value="ADH-like_C"/>
</dbReference>
<dbReference type="AlphaFoldDB" id="A0A6G1HKM2"/>
<dbReference type="EMBL" id="ML996706">
    <property type="protein sequence ID" value="KAF2396618.1"/>
    <property type="molecule type" value="Genomic_DNA"/>
</dbReference>
<dbReference type="InterPro" id="IPR036291">
    <property type="entry name" value="NAD(P)-bd_dom_sf"/>
</dbReference>
<dbReference type="CDD" id="cd08276">
    <property type="entry name" value="MDR7"/>
    <property type="match status" value="1"/>
</dbReference>
<accession>A0A6G1HKM2</accession>
<gene>
    <name evidence="2" type="ORF">EJ06DRAFT_516213</name>
</gene>
<dbReference type="Gene3D" id="3.90.180.10">
    <property type="entry name" value="Medium-chain alcohol dehydrogenases, catalytic domain"/>
    <property type="match status" value="1"/>
</dbReference>
<feature type="domain" description="Enoyl reductase (ER)" evidence="1">
    <location>
        <begin position="15"/>
        <end position="344"/>
    </location>
</feature>
<reference evidence="2" key="1">
    <citation type="journal article" date="2020" name="Stud. Mycol.">
        <title>101 Dothideomycetes genomes: a test case for predicting lifestyles and emergence of pathogens.</title>
        <authorList>
            <person name="Haridas S."/>
            <person name="Albert R."/>
            <person name="Binder M."/>
            <person name="Bloem J."/>
            <person name="Labutti K."/>
            <person name="Salamov A."/>
            <person name="Andreopoulos B."/>
            <person name="Baker S."/>
            <person name="Barry K."/>
            <person name="Bills G."/>
            <person name="Bluhm B."/>
            <person name="Cannon C."/>
            <person name="Castanera R."/>
            <person name="Culley D."/>
            <person name="Daum C."/>
            <person name="Ezra D."/>
            <person name="Gonzalez J."/>
            <person name="Henrissat B."/>
            <person name="Kuo A."/>
            <person name="Liang C."/>
            <person name="Lipzen A."/>
            <person name="Lutzoni F."/>
            <person name="Magnuson J."/>
            <person name="Mondo S."/>
            <person name="Nolan M."/>
            <person name="Ohm R."/>
            <person name="Pangilinan J."/>
            <person name="Park H.-J."/>
            <person name="Ramirez L."/>
            <person name="Alfaro M."/>
            <person name="Sun H."/>
            <person name="Tritt A."/>
            <person name="Yoshinaga Y."/>
            <person name="Zwiers L.-H."/>
            <person name="Turgeon B."/>
            <person name="Goodwin S."/>
            <person name="Spatafora J."/>
            <person name="Crous P."/>
            <person name="Grigoriev I."/>
        </authorList>
    </citation>
    <scope>NUCLEOTIDE SEQUENCE</scope>
    <source>
        <strain evidence="2">CBS 262.69</strain>
    </source>
</reference>
<evidence type="ECO:0000313" key="3">
    <source>
        <dbReference type="Proteomes" id="UP000799640"/>
    </source>
</evidence>
<sequence length="346" mass="37615">MAPKTMKQWRVQGTSGFDCLKFDSQAPVPEVGDKEVLVKFNASSLNYRDLCISKGFYPFPVSDNIVPGSDGAGVVEAVGKKVTRFRPGDRVVTLFHQEHFGGSLDPHSIQTAIGGLLPGTQREYGTFDEQGLLQSPKNLNDIETSTLTCAALTSWNALYGLKQLKPGEYVLTQGTGGVSIFAVQFAKAAGAKVIATTSSAKKAELLKKLGADHIINYKEDPNWGETAKKLTPNQVGVDHVIEVGGATTLKQSLNCIKLDGIISLIGFVGGNSKEPEPSFLEALAHVCTVRAVFVGSRLQMEEMIRAIEANDIHPVVDEKVFTLGQLKEAYQYMWDQKHFGKLCIKI</sequence>
<dbReference type="SUPFAM" id="SSF51735">
    <property type="entry name" value="NAD(P)-binding Rossmann-fold domains"/>
    <property type="match status" value="1"/>
</dbReference>